<keyword evidence="13" id="KW-1185">Reference proteome</keyword>
<evidence type="ECO:0000256" key="3">
    <source>
        <dbReference type="ARBA" id="ARBA00012438"/>
    </source>
</evidence>
<keyword evidence="7 12" id="KW-0418">Kinase</keyword>
<keyword evidence="4" id="KW-0597">Phosphoprotein</keyword>
<dbReference type="PANTHER" id="PTHR45436">
    <property type="entry name" value="SENSOR HISTIDINE KINASE YKOH"/>
    <property type="match status" value="1"/>
</dbReference>
<comment type="caution">
    <text evidence="12">The sequence shown here is derived from an EMBL/GenBank/DDBJ whole genome shotgun (WGS) entry which is preliminary data.</text>
</comment>
<keyword evidence="6 10" id="KW-0812">Transmembrane</keyword>
<dbReference type="EC" id="2.7.13.3" evidence="3"/>
<evidence type="ECO:0000256" key="9">
    <source>
        <dbReference type="ARBA" id="ARBA00023136"/>
    </source>
</evidence>
<dbReference type="AlphaFoldDB" id="A0A2T3PA12"/>
<dbReference type="SMART" id="SM00388">
    <property type="entry name" value="HisKA"/>
    <property type="match status" value="1"/>
</dbReference>
<dbReference type="GO" id="GO:0005886">
    <property type="term" value="C:plasma membrane"/>
    <property type="evidence" value="ECO:0007669"/>
    <property type="project" value="TreeGrafter"/>
</dbReference>
<accession>A0A2T3PA12</accession>
<evidence type="ECO:0000313" key="12">
    <source>
        <dbReference type="EMBL" id="PSW25814.1"/>
    </source>
</evidence>
<dbReference type="PROSITE" id="PS50109">
    <property type="entry name" value="HIS_KIN"/>
    <property type="match status" value="1"/>
</dbReference>
<dbReference type="SMART" id="SM00387">
    <property type="entry name" value="HATPase_c"/>
    <property type="match status" value="1"/>
</dbReference>
<evidence type="ECO:0000256" key="10">
    <source>
        <dbReference type="SAM" id="Phobius"/>
    </source>
</evidence>
<feature type="domain" description="Histidine kinase" evidence="11">
    <location>
        <begin position="232"/>
        <end position="437"/>
    </location>
</feature>
<dbReference type="EMBL" id="PYLZ01000002">
    <property type="protein sequence ID" value="PSW25814.1"/>
    <property type="molecule type" value="Genomic_DNA"/>
</dbReference>
<gene>
    <name evidence="12" type="ORF">C9I94_04380</name>
</gene>
<evidence type="ECO:0000256" key="4">
    <source>
        <dbReference type="ARBA" id="ARBA00022553"/>
    </source>
</evidence>
<comment type="subcellular location">
    <subcellularLocation>
        <location evidence="2">Membrane</location>
    </subcellularLocation>
</comment>
<dbReference type="InterPro" id="IPR003594">
    <property type="entry name" value="HATPase_dom"/>
</dbReference>
<name>A0A2T3PA12_9GAMM</name>
<evidence type="ECO:0000313" key="13">
    <source>
        <dbReference type="Proteomes" id="UP000240481"/>
    </source>
</evidence>
<dbReference type="InterPro" id="IPR050428">
    <property type="entry name" value="TCS_sensor_his_kinase"/>
</dbReference>
<dbReference type="InterPro" id="IPR004358">
    <property type="entry name" value="Sig_transdc_His_kin-like_C"/>
</dbReference>
<keyword evidence="9 10" id="KW-0472">Membrane</keyword>
<keyword evidence="5" id="KW-0808">Transferase</keyword>
<evidence type="ECO:0000259" key="11">
    <source>
        <dbReference type="PROSITE" id="PS50109"/>
    </source>
</evidence>
<evidence type="ECO:0000256" key="2">
    <source>
        <dbReference type="ARBA" id="ARBA00004370"/>
    </source>
</evidence>
<sequence length="437" mass="48883">MFSDNREQLSRSSTFKLLLYFLACIGMIYTVFVHQVYLSSDTFHRKQLDRELSQETEIFTALAGIGNIDAIRTLIAEKQSIASPFTYHIQPISTQTASLSYPAALTGDQPYFELSDLKSGSSLLLDDDTILRIEINRDLLQKYREDLAPMMISGVALPVIVMIAGAVWFAVNIIQKLQRVNFAMNRVLCGEKNVKLAVSRNDDEFDILSIHLNFMIEQIEKKEASLKALTVGVAHDLRTPMARMKLRIESLLALTSNNQQQQELEACHDDLELLLGMFNGLLEIANLNSGKQLISKQRVDLTTVAQDAVDFLQPLAEEKQQQLILRQDAAHQLDGEPSLLFRAVINLIENAIKYTPEEGRIVVVIDAFGIVVIDNGEGISDLDKLQVCEPMYRADKSRSQSGSGLGLSLVDAVMKRHGGELVLRDNSPGLRARLYFN</sequence>
<protein>
    <recommendedName>
        <fullName evidence="3">histidine kinase</fullName>
        <ecNumber evidence="3">2.7.13.3</ecNumber>
    </recommendedName>
</protein>
<dbReference type="GO" id="GO:0000155">
    <property type="term" value="F:phosphorelay sensor kinase activity"/>
    <property type="evidence" value="ECO:0007669"/>
    <property type="project" value="InterPro"/>
</dbReference>
<dbReference type="Pfam" id="PF00512">
    <property type="entry name" value="HisKA"/>
    <property type="match status" value="1"/>
</dbReference>
<keyword evidence="8 10" id="KW-1133">Transmembrane helix</keyword>
<dbReference type="InterPro" id="IPR003661">
    <property type="entry name" value="HisK_dim/P_dom"/>
</dbReference>
<dbReference type="InterPro" id="IPR036890">
    <property type="entry name" value="HATPase_C_sf"/>
</dbReference>
<dbReference type="InterPro" id="IPR036097">
    <property type="entry name" value="HisK_dim/P_sf"/>
</dbReference>
<dbReference type="InterPro" id="IPR005467">
    <property type="entry name" value="His_kinase_dom"/>
</dbReference>
<dbReference type="CDD" id="cd00075">
    <property type="entry name" value="HATPase"/>
    <property type="match status" value="1"/>
</dbReference>
<dbReference type="SUPFAM" id="SSF55874">
    <property type="entry name" value="ATPase domain of HSP90 chaperone/DNA topoisomerase II/histidine kinase"/>
    <property type="match status" value="1"/>
</dbReference>
<evidence type="ECO:0000256" key="1">
    <source>
        <dbReference type="ARBA" id="ARBA00000085"/>
    </source>
</evidence>
<dbReference type="Pfam" id="PF02518">
    <property type="entry name" value="HATPase_c"/>
    <property type="match status" value="1"/>
</dbReference>
<dbReference type="Gene3D" id="3.30.565.10">
    <property type="entry name" value="Histidine kinase-like ATPase, C-terminal domain"/>
    <property type="match status" value="1"/>
</dbReference>
<dbReference type="PRINTS" id="PR00344">
    <property type="entry name" value="BCTRLSENSOR"/>
</dbReference>
<evidence type="ECO:0000256" key="6">
    <source>
        <dbReference type="ARBA" id="ARBA00022692"/>
    </source>
</evidence>
<evidence type="ECO:0000256" key="8">
    <source>
        <dbReference type="ARBA" id="ARBA00022989"/>
    </source>
</evidence>
<dbReference type="PANTHER" id="PTHR45436:SF8">
    <property type="entry name" value="HISTIDINE KINASE"/>
    <property type="match status" value="1"/>
</dbReference>
<reference evidence="12 13" key="1">
    <citation type="submission" date="2018-01" db="EMBL/GenBank/DDBJ databases">
        <title>Whole genome sequencing of Histamine producing bacteria.</title>
        <authorList>
            <person name="Butler K."/>
        </authorList>
    </citation>
    <scope>NUCLEOTIDE SEQUENCE [LARGE SCALE GENOMIC DNA]</scope>
    <source>
        <strain evidence="12 13">DSM 24669</strain>
    </source>
</reference>
<dbReference type="SUPFAM" id="SSF47384">
    <property type="entry name" value="Homodimeric domain of signal transducing histidine kinase"/>
    <property type="match status" value="1"/>
</dbReference>
<dbReference type="Gene3D" id="1.10.287.130">
    <property type="match status" value="1"/>
</dbReference>
<evidence type="ECO:0000256" key="7">
    <source>
        <dbReference type="ARBA" id="ARBA00022777"/>
    </source>
</evidence>
<comment type="catalytic activity">
    <reaction evidence="1">
        <text>ATP + protein L-histidine = ADP + protein N-phospho-L-histidine.</text>
        <dbReference type="EC" id="2.7.13.3"/>
    </reaction>
</comment>
<dbReference type="Gene3D" id="6.10.340.10">
    <property type="match status" value="1"/>
</dbReference>
<feature type="transmembrane region" description="Helical" evidence="10">
    <location>
        <begin position="147"/>
        <end position="171"/>
    </location>
</feature>
<organism evidence="12 13">
    <name type="scientific">Photobacterium swingsii</name>
    <dbReference type="NCBI Taxonomy" id="680026"/>
    <lineage>
        <taxon>Bacteria</taxon>
        <taxon>Pseudomonadati</taxon>
        <taxon>Pseudomonadota</taxon>
        <taxon>Gammaproteobacteria</taxon>
        <taxon>Vibrionales</taxon>
        <taxon>Vibrionaceae</taxon>
        <taxon>Photobacterium</taxon>
    </lineage>
</organism>
<dbReference type="Proteomes" id="UP000240481">
    <property type="component" value="Unassembled WGS sequence"/>
</dbReference>
<feature type="transmembrane region" description="Helical" evidence="10">
    <location>
        <begin position="17"/>
        <end position="38"/>
    </location>
</feature>
<evidence type="ECO:0000256" key="5">
    <source>
        <dbReference type="ARBA" id="ARBA00022679"/>
    </source>
</evidence>
<dbReference type="OrthoDB" id="9804645at2"/>
<dbReference type="CDD" id="cd00082">
    <property type="entry name" value="HisKA"/>
    <property type="match status" value="1"/>
</dbReference>
<proteinExistence type="predicted"/>